<keyword evidence="3" id="KW-1185">Reference proteome</keyword>
<keyword evidence="1" id="KW-0175">Coiled coil</keyword>
<dbReference type="OMA" id="FKYVFYN"/>
<gene>
    <name evidence="2" type="ORF">AAJ76_3300031427</name>
</gene>
<name>A0A0F9WE71_9MICR</name>
<sequence length="200" mass="24049">MNKEQELLYIIDSIESAYNPDSPNYKFRFVFYNKTTVPFSRPVDFPEDLWYSSLKKDTTLMPILLKGKEIELRRYEQLNTVKNLEMSYKFLQNKIDQLKLNSDRIKNKLQSILVVYRKLVNNIYNKCRLRKCNCNLMEEIEKINTDISPEELIIDDKKNEVMLFLLKLKDNLCTLVSKIDEELYEYERKMFVFKNINKLA</sequence>
<evidence type="ECO:0000256" key="1">
    <source>
        <dbReference type="SAM" id="Coils"/>
    </source>
</evidence>
<dbReference type="EMBL" id="JPQZ01000033">
    <property type="protein sequence ID" value="KKO75085.1"/>
    <property type="molecule type" value="Genomic_DNA"/>
</dbReference>
<dbReference type="RefSeq" id="XP_024330827.1">
    <property type="nucleotide sequence ID" value="XM_024475209.1"/>
</dbReference>
<dbReference type="AlphaFoldDB" id="A0A0F9WE71"/>
<dbReference type="VEuPathDB" id="MicrosporidiaDB:AAJ76_3300031427"/>
<comment type="caution">
    <text evidence="2">The sequence shown here is derived from an EMBL/GenBank/DDBJ whole genome shotgun (WGS) entry which is preliminary data.</text>
</comment>
<dbReference type="Proteomes" id="UP000034350">
    <property type="component" value="Unassembled WGS sequence"/>
</dbReference>
<organism evidence="2 3">
    <name type="scientific">Vairimorpha ceranae</name>
    <dbReference type="NCBI Taxonomy" id="40302"/>
    <lineage>
        <taxon>Eukaryota</taxon>
        <taxon>Fungi</taxon>
        <taxon>Fungi incertae sedis</taxon>
        <taxon>Microsporidia</taxon>
        <taxon>Nosematidae</taxon>
        <taxon>Vairimorpha</taxon>
    </lineage>
</organism>
<proteinExistence type="predicted"/>
<dbReference type="VEuPathDB" id="MicrosporidiaDB:NCER_100142"/>
<dbReference type="GeneID" id="36320143"/>
<feature type="coiled-coil region" evidence="1">
    <location>
        <begin position="81"/>
        <end position="108"/>
    </location>
</feature>
<dbReference type="OrthoDB" id="6162375at2759"/>
<protein>
    <recommendedName>
        <fullName evidence="4">Nucleoporin Nup54 alpha-helical domain-containing protein</fullName>
    </recommendedName>
</protein>
<reference evidence="2 3" key="1">
    <citation type="journal article" date="2015" name="Environ. Microbiol.">
        <title>Genome analyses suggest the presence of polyploidy and recent human-driven expansions in eight global populations of the honeybee pathogen Nosema ceranae.</title>
        <authorList>
            <person name="Pelin A."/>
            <person name="Selman M."/>
            <person name="Aris-Brosou S."/>
            <person name="Farinelli L."/>
            <person name="Corradi N."/>
        </authorList>
    </citation>
    <scope>NUCLEOTIDE SEQUENCE [LARGE SCALE GENOMIC DNA]</scope>
    <source>
        <strain evidence="2 3">PA08 1199</strain>
    </source>
</reference>
<evidence type="ECO:0000313" key="3">
    <source>
        <dbReference type="Proteomes" id="UP000034350"/>
    </source>
</evidence>
<evidence type="ECO:0000313" key="2">
    <source>
        <dbReference type="EMBL" id="KKO75085.1"/>
    </source>
</evidence>
<evidence type="ECO:0008006" key="4">
    <source>
        <dbReference type="Google" id="ProtNLM"/>
    </source>
</evidence>
<accession>A0A0F9WE71</accession>